<dbReference type="AlphaFoldDB" id="A0A848LBB0"/>
<dbReference type="RefSeq" id="WP_169344816.1">
    <property type="nucleotide sequence ID" value="NZ_JABBJJ010000041.1"/>
</dbReference>
<name>A0A848LBB0_9BACT</name>
<proteinExistence type="predicted"/>
<dbReference type="InterPro" id="IPR024079">
    <property type="entry name" value="MetalloPept_cat_dom_sf"/>
</dbReference>
<sequence length="170" mass="19204">MIRVVTLDSFDEKQLAKFNRTLYTAFGVGSEHSGTADVPAGMSDPLDAEKLLEQVKGIRSYQDDKVLLLTTRKLKERELPSGMAPTQGFSRFGKDRAVLSISPHKDLESGYKAIARHALHQLGHLWELHHCLDPRCSMYPPWTPSFSQGEPIFCTFCREKSEQKIRLAKS</sequence>
<dbReference type="InterPro" id="IPR012962">
    <property type="entry name" value="Pept_M54_archaemetzincn"/>
</dbReference>
<keyword evidence="8" id="KW-1185">Reference proteome</keyword>
<dbReference type="GO" id="GO:0046872">
    <property type="term" value="F:metal ion binding"/>
    <property type="evidence" value="ECO:0007669"/>
    <property type="project" value="UniProtKB-KW"/>
</dbReference>
<gene>
    <name evidence="7" type="ORF">HG543_11760</name>
</gene>
<dbReference type="Proteomes" id="UP000518300">
    <property type="component" value="Unassembled WGS sequence"/>
</dbReference>
<dbReference type="Pfam" id="PF07998">
    <property type="entry name" value="Peptidase_M54"/>
    <property type="match status" value="1"/>
</dbReference>
<keyword evidence="4" id="KW-0378">Hydrolase</keyword>
<reference evidence="7 8" key="1">
    <citation type="submission" date="2020-04" db="EMBL/GenBank/DDBJ databases">
        <title>Draft genome of Pyxidicoccus fallax type strain.</title>
        <authorList>
            <person name="Whitworth D.E."/>
        </authorList>
    </citation>
    <scope>NUCLEOTIDE SEQUENCE [LARGE SCALE GENOMIC DNA]</scope>
    <source>
        <strain evidence="7 8">DSM 14698</strain>
    </source>
</reference>
<evidence type="ECO:0000256" key="3">
    <source>
        <dbReference type="ARBA" id="ARBA00022723"/>
    </source>
</evidence>
<keyword evidence="3" id="KW-0479">Metal-binding</keyword>
<evidence type="ECO:0000313" key="7">
    <source>
        <dbReference type="EMBL" id="NMO15522.1"/>
    </source>
</evidence>
<evidence type="ECO:0000256" key="1">
    <source>
        <dbReference type="ARBA" id="ARBA00001947"/>
    </source>
</evidence>
<keyword evidence="5" id="KW-0862">Zinc</keyword>
<evidence type="ECO:0000256" key="4">
    <source>
        <dbReference type="ARBA" id="ARBA00022801"/>
    </source>
</evidence>
<dbReference type="Gene3D" id="3.40.390.10">
    <property type="entry name" value="Collagenase (Catalytic Domain)"/>
    <property type="match status" value="1"/>
</dbReference>
<keyword evidence="6" id="KW-0482">Metalloprotease</keyword>
<comment type="caution">
    <text evidence="7">The sequence shown here is derived from an EMBL/GenBank/DDBJ whole genome shotgun (WGS) entry which is preliminary data.</text>
</comment>
<dbReference type="GO" id="GO:0008237">
    <property type="term" value="F:metallopeptidase activity"/>
    <property type="evidence" value="ECO:0007669"/>
    <property type="project" value="UniProtKB-KW"/>
</dbReference>
<dbReference type="SUPFAM" id="SSF55486">
    <property type="entry name" value="Metalloproteases ('zincins'), catalytic domain"/>
    <property type="match status" value="1"/>
</dbReference>
<keyword evidence="2" id="KW-0645">Protease</keyword>
<evidence type="ECO:0000313" key="8">
    <source>
        <dbReference type="Proteomes" id="UP000518300"/>
    </source>
</evidence>
<dbReference type="EMBL" id="JABBJJ010000041">
    <property type="protein sequence ID" value="NMO15522.1"/>
    <property type="molecule type" value="Genomic_DNA"/>
</dbReference>
<dbReference type="GO" id="GO:0006508">
    <property type="term" value="P:proteolysis"/>
    <property type="evidence" value="ECO:0007669"/>
    <property type="project" value="UniProtKB-KW"/>
</dbReference>
<evidence type="ECO:0000256" key="5">
    <source>
        <dbReference type="ARBA" id="ARBA00022833"/>
    </source>
</evidence>
<comment type="cofactor">
    <cofactor evidence="1">
        <name>Zn(2+)</name>
        <dbReference type="ChEBI" id="CHEBI:29105"/>
    </cofactor>
</comment>
<evidence type="ECO:0000256" key="2">
    <source>
        <dbReference type="ARBA" id="ARBA00022670"/>
    </source>
</evidence>
<organism evidence="7 8">
    <name type="scientific">Pyxidicoccus fallax</name>
    <dbReference type="NCBI Taxonomy" id="394095"/>
    <lineage>
        <taxon>Bacteria</taxon>
        <taxon>Pseudomonadati</taxon>
        <taxon>Myxococcota</taxon>
        <taxon>Myxococcia</taxon>
        <taxon>Myxococcales</taxon>
        <taxon>Cystobacterineae</taxon>
        <taxon>Myxococcaceae</taxon>
        <taxon>Pyxidicoccus</taxon>
    </lineage>
</organism>
<evidence type="ECO:0000256" key="6">
    <source>
        <dbReference type="ARBA" id="ARBA00023049"/>
    </source>
</evidence>
<protein>
    <submittedName>
        <fullName evidence="7">Uncharacterized protein</fullName>
    </submittedName>
</protein>
<accession>A0A848LBB0</accession>